<reference evidence="2 3" key="1">
    <citation type="journal article" date="2018" name="Cell">
        <title>The Chara Genome: Secondary Complexity and Implications for Plant Terrestrialization.</title>
        <authorList>
            <person name="Nishiyama T."/>
            <person name="Sakayama H."/>
            <person name="Vries J.D."/>
            <person name="Buschmann H."/>
            <person name="Saint-Marcoux D."/>
            <person name="Ullrich K.K."/>
            <person name="Haas F.B."/>
            <person name="Vanderstraeten L."/>
            <person name="Becker D."/>
            <person name="Lang D."/>
            <person name="Vosolsobe S."/>
            <person name="Rombauts S."/>
            <person name="Wilhelmsson P.K.I."/>
            <person name="Janitza P."/>
            <person name="Kern R."/>
            <person name="Heyl A."/>
            <person name="Rumpler F."/>
            <person name="Villalobos L.I.A.C."/>
            <person name="Clay J.M."/>
            <person name="Skokan R."/>
            <person name="Toyoda A."/>
            <person name="Suzuki Y."/>
            <person name="Kagoshima H."/>
            <person name="Schijlen E."/>
            <person name="Tajeshwar N."/>
            <person name="Catarino B."/>
            <person name="Hetherington A.J."/>
            <person name="Saltykova A."/>
            <person name="Bonnot C."/>
            <person name="Breuninger H."/>
            <person name="Symeonidi A."/>
            <person name="Radhakrishnan G.V."/>
            <person name="Van Nieuwerburgh F."/>
            <person name="Deforce D."/>
            <person name="Chang C."/>
            <person name="Karol K.G."/>
            <person name="Hedrich R."/>
            <person name="Ulvskov P."/>
            <person name="Glockner G."/>
            <person name="Delwiche C.F."/>
            <person name="Petrasek J."/>
            <person name="Van de Peer Y."/>
            <person name="Friml J."/>
            <person name="Beilby M."/>
            <person name="Dolan L."/>
            <person name="Kohara Y."/>
            <person name="Sugano S."/>
            <person name="Fujiyama A."/>
            <person name="Delaux P.-M."/>
            <person name="Quint M."/>
            <person name="TheiBen G."/>
            <person name="Hagemann M."/>
            <person name="Harholt J."/>
            <person name="Dunand C."/>
            <person name="Zachgo S."/>
            <person name="Langdale J."/>
            <person name="Maumus F."/>
            <person name="Straeten D.V.D."/>
            <person name="Gould S.B."/>
            <person name="Rensing S.A."/>
        </authorList>
    </citation>
    <scope>NUCLEOTIDE SEQUENCE [LARGE SCALE GENOMIC DNA]</scope>
    <source>
        <strain evidence="2 3">S276</strain>
    </source>
</reference>
<dbReference type="InterPro" id="IPR043502">
    <property type="entry name" value="DNA/RNA_pol_sf"/>
</dbReference>
<dbReference type="EMBL" id="BFEA01000152">
    <property type="protein sequence ID" value="GBG71692.1"/>
    <property type="molecule type" value="Genomic_DNA"/>
</dbReference>
<dbReference type="Pfam" id="PF00078">
    <property type="entry name" value="RVT_1"/>
    <property type="match status" value="1"/>
</dbReference>
<comment type="caution">
    <text evidence="2">The sequence shown here is derived from an EMBL/GenBank/DDBJ whole genome shotgun (WGS) entry which is preliminary data.</text>
</comment>
<name>A0A388KNS1_CHABU</name>
<sequence>MEFYKAVWEVLVEELVALYNEVLEGERLGPTMMRGIITLLYKKGDRSEIRNWRPISLFNFSYKLLAKTMANRLAVHLPGLVGLDQGAFVRGRSICDNLATAIESLEIIGSRNVDVAVLMLDMEKAYDRVNWAFVLTTLKRMNFGSNFCNSVKALYPALVRGTLRGAA</sequence>
<gene>
    <name evidence="2" type="ORF">CBR_g9105</name>
</gene>
<organism evidence="2 3">
    <name type="scientific">Chara braunii</name>
    <name type="common">Braun's stonewort</name>
    <dbReference type="NCBI Taxonomy" id="69332"/>
    <lineage>
        <taxon>Eukaryota</taxon>
        <taxon>Viridiplantae</taxon>
        <taxon>Streptophyta</taxon>
        <taxon>Charophyceae</taxon>
        <taxon>Charales</taxon>
        <taxon>Characeae</taxon>
        <taxon>Chara</taxon>
    </lineage>
</organism>
<dbReference type="OrthoDB" id="1937198at2759"/>
<evidence type="ECO:0000313" key="3">
    <source>
        <dbReference type="Proteomes" id="UP000265515"/>
    </source>
</evidence>
<dbReference type="Proteomes" id="UP000265515">
    <property type="component" value="Unassembled WGS sequence"/>
</dbReference>
<dbReference type="AlphaFoldDB" id="A0A388KNS1"/>
<protein>
    <recommendedName>
        <fullName evidence="1">Reverse transcriptase domain-containing protein</fullName>
    </recommendedName>
</protein>
<feature type="domain" description="Reverse transcriptase" evidence="1">
    <location>
        <begin position="43"/>
        <end position="152"/>
    </location>
</feature>
<dbReference type="STRING" id="69332.A0A388KNS1"/>
<dbReference type="SUPFAM" id="SSF56672">
    <property type="entry name" value="DNA/RNA polymerases"/>
    <property type="match status" value="1"/>
</dbReference>
<dbReference type="CDD" id="cd01650">
    <property type="entry name" value="RT_nLTR_like"/>
    <property type="match status" value="1"/>
</dbReference>
<dbReference type="InterPro" id="IPR000477">
    <property type="entry name" value="RT_dom"/>
</dbReference>
<dbReference type="PANTHER" id="PTHR19446">
    <property type="entry name" value="REVERSE TRANSCRIPTASES"/>
    <property type="match status" value="1"/>
</dbReference>
<accession>A0A388KNS1</accession>
<evidence type="ECO:0000313" key="2">
    <source>
        <dbReference type="EMBL" id="GBG71692.1"/>
    </source>
</evidence>
<keyword evidence="3" id="KW-1185">Reference proteome</keyword>
<proteinExistence type="predicted"/>
<dbReference type="Gramene" id="GBG71692">
    <property type="protein sequence ID" value="GBG71692"/>
    <property type="gene ID" value="CBR_g9105"/>
</dbReference>
<evidence type="ECO:0000259" key="1">
    <source>
        <dbReference type="Pfam" id="PF00078"/>
    </source>
</evidence>
<dbReference type="OMA" id="HIIVINV"/>